<feature type="transmembrane region" description="Helical" evidence="18">
    <location>
        <begin position="60"/>
        <end position="79"/>
    </location>
</feature>
<feature type="domain" description="FtsK" evidence="19">
    <location>
        <begin position="631"/>
        <end position="850"/>
    </location>
</feature>
<feature type="region of interest" description="Disordered" evidence="17">
    <location>
        <begin position="251"/>
        <end position="349"/>
    </location>
</feature>
<organism evidence="20 21">
    <name type="scientific">Bombella dulcis</name>
    <dbReference type="NCBI Taxonomy" id="2967339"/>
    <lineage>
        <taxon>Bacteria</taxon>
        <taxon>Pseudomonadati</taxon>
        <taxon>Pseudomonadota</taxon>
        <taxon>Alphaproteobacteria</taxon>
        <taxon>Acetobacterales</taxon>
        <taxon>Acetobacteraceae</taxon>
        <taxon>Bombella</taxon>
    </lineage>
</organism>
<evidence type="ECO:0000256" key="8">
    <source>
        <dbReference type="ARBA" id="ARBA00022829"/>
    </source>
</evidence>
<evidence type="ECO:0000256" key="14">
    <source>
        <dbReference type="ARBA" id="ARBA00024784"/>
    </source>
</evidence>
<keyword evidence="12 18" id="KW-0472">Membrane</keyword>
<keyword evidence="10 18" id="KW-1133">Transmembrane helix</keyword>
<keyword evidence="21" id="KW-1185">Reference proteome</keyword>
<comment type="caution">
    <text evidence="20">The sequence shown here is derived from an EMBL/GenBank/DDBJ whole genome shotgun (WGS) entry which is preliminary data.</text>
</comment>
<dbReference type="RefSeq" id="WP_266127182.1">
    <property type="nucleotide sequence ID" value="NZ_JANIDV010000002.1"/>
</dbReference>
<dbReference type="SUPFAM" id="SSF52540">
    <property type="entry name" value="P-loop containing nucleoside triphosphate hydrolases"/>
    <property type="match status" value="1"/>
</dbReference>
<feature type="transmembrane region" description="Helical" evidence="18">
    <location>
        <begin position="108"/>
        <end position="129"/>
    </location>
</feature>
<dbReference type="InterPro" id="IPR027417">
    <property type="entry name" value="P-loop_NTPase"/>
</dbReference>
<dbReference type="Gene3D" id="1.10.10.10">
    <property type="entry name" value="Winged helix-like DNA-binding domain superfamily/Winged helix DNA-binding domain"/>
    <property type="match status" value="1"/>
</dbReference>
<dbReference type="Proteomes" id="UP001165633">
    <property type="component" value="Unassembled WGS sequence"/>
</dbReference>
<dbReference type="InterPro" id="IPR018541">
    <property type="entry name" value="Ftsk_gamma"/>
</dbReference>
<sequence length="1008" mass="109105">MLSRFRLPAKLRSLLPASRRSHGTTAEPFPGHDLTHGGEEIPAWHASPFSRILSARMMEVLGLILLIMALAIAASLFSFNPHDPSFNTATGTEPTNWLGRFGATIADGLTQLLGLAGIVPVLILLAWTWQLLRHHHLGLPLLRLMAAILFCPVAAMMIGLFQLSLPGLDAAWPTSSGIGGESGVFFAQKLLSLVSGETGSMGSVVSILITLVLLGILCPMTMGLQSREWRSVGRGLSALFRLPARALFRPRGTAPEMERQTAYPSGAGGPIRHGRPVQGNAPLPSGFIMRNLSRQAERPAAVPGAPWSPMQHGATPWQKPPSAQPPQPPAPPPAPAQEETQHVPPHEEEADNPYARMLAHIRHDPGRTRMVQRRHAEENYDDIPGVPLTVQPQELSGPAQQPGFLKRLISAGSPASRAAPEQHSTIITETIPNMAPVTPAAPGTPAAQHPETVSTPVPHEAAQPVSSAVPPHPAVAPQPSVAPAPLPGMTTPSAWLPPAISLLNPMPDSNQVGPSEETLRANAQMLEKVLDDYGVQGSITDYRAGPVVTLYELEPAPGVRSSRVIGLADDIARTLAVLSVRIATVPGRNVIGIEVPNSTRETVYFPELLLSPAWKENRSKLPLALGKDIAGEPIMADLARMPHLLVAGTTGSGKSVGINAMILSLLYRLSPEDCRLIMIDPKILELSIYDGIPHLMTPVVTEPPKAVSALKWAVQEMDRRYRLMADHGVRNISSYNDRIRHLKASGETPTRRIQTGYDPETGRPVFDEHRLPLEHLPYIVIVIDEMADLMMVAGKEIEASVLRLAQKARAAGVHVIMATQRPSVDVITGTIKANFPTRISFQVTNKYDSRTILGEQGAEQLLGRGDMLFMQGGARITRVHGPFISDEEVEAVVADLRSKGSPVYNTEVLADEQEEEDTSSSKSSSRASDDDQDSVLYEQATELVVRAQRASTSFVQRHLRIGYNRAANIIDQMEREGIISAANHVGRRDVLATKASLGLDRDDHEDED</sequence>
<proteinExistence type="inferred from homology"/>
<evidence type="ECO:0000256" key="5">
    <source>
        <dbReference type="ARBA" id="ARBA00022618"/>
    </source>
</evidence>
<dbReference type="InterPro" id="IPR025199">
    <property type="entry name" value="FtsK_4TM"/>
</dbReference>
<evidence type="ECO:0000256" key="2">
    <source>
        <dbReference type="ARBA" id="ARBA00006474"/>
    </source>
</evidence>
<feature type="region of interest" description="Disordered" evidence="17">
    <location>
        <begin position="904"/>
        <end position="934"/>
    </location>
</feature>
<evidence type="ECO:0000313" key="21">
    <source>
        <dbReference type="Proteomes" id="UP001165633"/>
    </source>
</evidence>
<evidence type="ECO:0000256" key="6">
    <source>
        <dbReference type="ARBA" id="ARBA00022692"/>
    </source>
</evidence>
<keyword evidence="8" id="KW-0159">Chromosome partition</keyword>
<keyword evidence="6 18" id="KW-0812">Transmembrane</keyword>
<evidence type="ECO:0000256" key="18">
    <source>
        <dbReference type="SAM" id="Phobius"/>
    </source>
</evidence>
<feature type="compositionally biased region" description="Pro residues" evidence="17">
    <location>
        <begin position="318"/>
        <end position="335"/>
    </location>
</feature>
<dbReference type="EMBL" id="JANIDV010000002">
    <property type="protein sequence ID" value="MCX5616184.1"/>
    <property type="molecule type" value="Genomic_DNA"/>
</dbReference>
<accession>A0ABT3WEH8</accession>
<feature type="transmembrane region" description="Helical" evidence="18">
    <location>
        <begin position="141"/>
        <end position="163"/>
    </location>
</feature>
<comment type="function">
    <text evidence="14">Essential cell division protein that coordinates cell division and chromosome segregation. The N-terminus is involved in assembly of the cell-division machinery. The C-terminus functions as a DNA motor that moves dsDNA in an ATP-dependent manner towards the dif recombination site, which is located within the replication terminus region. Translocation stops specifically at Xer-dif sites, where FtsK interacts with the Xer recombinase, allowing activation of chromosome unlinking by recombination. FtsK orienting polar sequences (KOPS) guide the direction of DNA translocation. FtsK can remove proteins from DNA as it translocates, but translocation stops specifically at XerCD-dif site, thereby preventing removal of XerC and XerD from dif.</text>
</comment>
<dbReference type="SUPFAM" id="SSF46785">
    <property type="entry name" value="Winged helix' DNA-binding domain"/>
    <property type="match status" value="1"/>
</dbReference>
<dbReference type="Pfam" id="PF09397">
    <property type="entry name" value="FtsK_gamma"/>
    <property type="match status" value="1"/>
</dbReference>
<feature type="region of interest" description="Disordered" evidence="17">
    <location>
        <begin position="434"/>
        <end position="477"/>
    </location>
</feature>
<dbReference type="Pfam" id="PF17854">
    <property type="entry name" value="FtsK_alpha"/>
    <property type="match status" value="1"/>
</dbReference>
<evidence type="ECO:0000256" key="4">
    <source>
        <dbReference type="ARBA" id="ARBA00022475"/>
    </source>
</evidence>
<evidence type="ECO:0000313" key="20">
    <source>
        <dbReference type="EMBL" id="MCX5616184.1"/>
    </source>
</evidence>
<gene>
    <name evidence="20" type="ORF">NQF87_04240</name>
</gene>
<dbReference type="PANTHER" id="PTHR22683:SF41">
    <property type="entry name" value="DNA TRANSLOCASE FTSK"/>
    <property type="match status" value="1"/>
</dbReference>
<dbReference type="InterPro" id="IPR002543">
    <property type="entry name" value="FtsK_dom"/>
</dbReference>
<comment type="subcellular location">
    <subcellularLocation>
        <location evidence="1">Cell membrane</location>
        <topology evidence="1">Multi-pass membrane protein</topology>
    </subcellularLocation>
</comment>
<evidence type="ECO:0000256" key="11">
    <source>
        <dbReference type="ARBA" id="ARBA00023125"/>
    </source>
</evidence>
<dbReference type="InterPro" id="IPR050206">
    <property type="entry name" value="FtsK/SpoIIIE/SftA"/>
</dbReference>
<dbReference type="CDD" id="cd01127">
    <property type="entry name" value="TrwB_TraG_TraD_VirD4"/>
    <property type="match status" value="1"/>
</dbReference>
<evidence type="ECO:0000256" key="12">
    <source>
        <dbReference type="ARBA" id="ARBA00023136"/>
    </source>
</evidence>
<dbReference type="PANTHER" id="PTHR22683">
    <property type="entry name" value="SPORULATION PROTEIN RELATED"/>
    <property type="match status" value="1"/>
</dbReference>
<keyword evidence="11" id="KW-0238">DNA-binding</keyword>
<evidence type="ECO:0000256" key="13">
    <source>
        <dbReference type="ARBA" id="ARBA00023306"/>
    </source>
</evidence>
<evidence type="ECO:0000256" key="1">
    <source>
        <dbReference type="ARBA" id="ARBA00004651"/>
    </source>
</evidence>
<keyword evidence="4" id="KW-1003">Cell membrane</keyword>
<protein>
    <recommendedName>
        <fullName evidence="3">DNA translocase FtsK</fullName>
    </recommendedName>
</protein>
<feature type="compositionally biased region" description="Acidic residues" evidence="17">
    <location>
        <begin position="909"/>
        <end position="918"/>
    </location>
</feature>
<evidence type="ECO:0000256" key="16">
    <source>
        <dbReference type="PROSITE-ProRule" id="PRU00289"/>
    </source>
</evidence>
<dbReference type="InterPro" id="IPR036390">
    <property type="entry name" value="WH_DNA-bd_sf"/>
</dbReference>
<keyword evidence="7 16" id="KW-0547">Nucleotide-binding</keyword>
<evidence type="ECO:0000256" key="3">
    <source>
        <dbReference type="ARBA" id="ARBA00020887"/>
    </source>
</evidence>
<dbReference type="Pfam" id="PF13491">
    <property type="entry name" value="FtsK_4TM"/>
    <property type="match status" value="1"/>
</dbReference>
<dbReference type="InterPro" id="IPR036388">
    <property type="entry name" value="WH-like_DNA-bd_sf"/>
</dbReference>
<dbReference type="Gene3D" id="3.30.980.40">
    <property type="match status" value="1"/>
</dbReference>
<keyword evidence="5" id="KW-0132">Cell division</keyword>
<comment type="similarity">
    <text evidence="2">Belongs to the FtsK/SpoIIIE/SftA family.</text>
</comment>
<name>A0ABT3WEH8_9PROT</name>
<evidence type="ECO:0000256" key="15">
    <source>
        <dbReference type="ARBA" id="ARBA00025923"/>
    </source>
</evidence>
<dbReference type="SMART" id="SM00843">
    <property type="entry name" value="Ftsk_gamma"/>
    <property type="match status" value="1"/>
</dbReference>
<keyword evidence="9 16" id="KW-0067">ATP-binding</keyword>
<dbReference type="PROSITE" id="PS50901">
    <property type="entry name" value="FTSK"/>
    <property type="match status" value="1"/>
</dbReference>
<keyword evidence="13" id="KW-0131">Cell cycle</keyword>
<comment type="subunit">
    <text evidence="15">Homohexamer. Forms a ring that surrounds DNA.</text>
</comment>
<dbReference type="Pfam" id="PF01580">
    <property type="entry name" value="FtsK_SpoIIIE"/>
    <property type="match status" value="1"/>
</dbReference>
<evidence type="ECO:0000256" key="17">
    <source>
        <dbReference type="SAM" id="MobiDB-lite"/>
    </source>
</evidence>
<feature type="binding site" evidence="16">
    <location>
        <begin position="648"/>
        <end position="655"/>
    </location>
    <ligand>
        <name>ATP</name>
        <dbReference type="ChEBI" id="CHEBI:30616"/>
    </ligand>
</feature>
<evidence type="ECO:0000256" key="9">
    <source>
        <dbReference type="ARBA" id="ARBA00022840"/>
    </source>
</evidence>
<dbReference type="InterPro" id="IPR041027">
    <property type="entry name" value="FtsK_alpha"/>
</dbReference>
<feature type="compositionally biased region" description="Low complexity" evidence="17">
    <location>
        <begin position="435"/>
        <end position="450"/>
    </location>
</feature>
<evidence type="ECO:0000259" key="19">
    <source>
        <dbReference type="PROSITE" id="PS50901"/>
    </source>
</evidence>
<evidence type="ECO:0000256" key="7">
    <source>
        <dbReference type="ARBA" id="ARBA00022741"/>
    </source>
</evidence>
<feature type="transmembrane region" description="Helical" evidence="18">
    <location>
        <begin position="201"/>
        <end position="224"/>
    </location>
</feature>
<dbReference type="Gene3D" id="3.40.50.300">
    <property type="entry name" value="P-loop containing nucleotide triphosphate hydrolases"/>
    <property type="match status" value="1"/>
</dbReference>
<evidence type="ECO:0000256" key="10">
    <source>
        <dbReference type="ARBA" id="ARBA00022989"/>
    </source>
</evidence>
<reference evidence="20" key="1">
    <citation type="submission" date="2022-07" db="EMBL/GenBank/DDBJ databases">
        <title>Bombella genomes.</title>
        <authorList>
            <person name="Harer L."/>
            <person name="Styblova S."/>
            <person name="Ehrmann M."/>
        </authorList>
    </citation>
    <scope>NUCLEOTIDE SEQUENCE</scope>
    <source>
        <strain evidence="20">TMW 2.2559</strain>
    </source>
</reference>